<sequence>MLERSERWGESRAAVLEGLYECIFQAQGEGPRLQVGLGESPKGALVFCCAG</sequence>
<keyword evidence="2" id="KW-1185">Reference proteome</keyword>
<evidence type="ECO:0000313" key="2">
    <source>
        <dbReference type="Proteomes" id="UP000616499"/>
    </source>
</evidence>
<protein>
    <submittedName>
        <fullName evidence="1">Uncharacterized protein</fullName>
    </submittedName>
</protein>
<evidence type="ECO:0000313" key="1">
    <source>
        <dbReference type="EMBL" id="GGM06668.1"/>
    </source>
</evidence>
<dbReference type="RefSeq" id="WP_188865734.1">
    <property type="nucleotide sequence ID" value="NZ_BMNW01000003.1"/>
</dbReference>
<comment type="caution">
    <text evidence="1">The sequence shown here is derived from an EMBL/GenBank/DDBJ whole genome shotgun (WGS) entry which is preliminary data.</text>
</comment>
<dbReference type="EMBL" id="BMNW01000003">
    <property type="protein sequence ID" value="GGM06668.1"/>
    <property type="molecule type" value="Genomic_DNA"/>
</dbReference>
<proteinExistence type="predicted"/>
<reference evidence="2" key="1">
    <citation type="journal article" date="2019" name="Int. J. Syst. Evol. Microbiol.">
        <title>The Global Catalogue of Microorganisms (GCM) 10K type strain sequencing project: providing services to taxonomists for standard genome sequencing and annotation.</title>
        <authorList>
            <consortium name="The Broad Institute Genomics Platform"/>
            <consortium name="The Broad Institute Genome Sequencing Center for Infectious Disease"/>
            <person name="Wu L."/>
            <person name="Ma J."/>
        </authorList>
    </citation>
    <scope>NUCLEOTIDE SEQUENCE [LARGE SCALE GENOMIC DNA]</scope>
    <source>
        <strain evidence="2">JCM 13501</strain>
    </source>
</reference>
<dbReference type="Proteomes" id="UP000616499">
    <property type="component" value="Unassembled WGS sequence"/>
</dbReference>
<accession>A0ABQ2GQM1</accession>
<name>A0ABQ2GQM1_9PSED</name>
<organism evidence="1 2">
    <name type="scientific">Pseudomonas asuensis</name>
    <dbReference type="NCBI Taxonomy" id="1825787"/>
    <lineage>
        <taxon>Bacteria</taxon>
        <taxon>Pseudomonadati</taxon>
        <taxon>Pseudomonadota</taxon>
        <taxon>Gammaproteobacteria</taxon>
        <taxon>Pseudomonadales</taxon>
        <taxon>Pseudomonadaceae</taxon>
        <taxon>Pseudomonas</taxon>
    </lineage>
</organism>
<gene>
    <name evidence="1" type="ORF">GCM10009425_17410</name>
</gene>